<feature type="domain" description="Zinc-ribbon" evidence="2">
    <location>
        <begin position="5"/>
        <end position="25"/>
    </location>
</feature>
<dbReference type="OrthoDB" id="2328134at2"/>
<evidence type="ECO:0000313" key="3">
    <source>
        <dbReference type="EMBL" id="EOT26425.1"/>
    </source>
</evidence>
<keyword evidence="4" id="KW-1185">Reference proteome</keyword>
<evidence type="ECO:0000259" key="2">
    <source>
        <dbReference type="Pfam" id="PF13240"/>
    </source>
</evidence>
<gene>
    <name evidence="3" type="ORF">OMQ_02200</name>
</gene>
<dbReference type="Proteomes" id="UP000014136">
    <property type="component" value="Unassembled WGS sequence"/>
</dbReference>
<protein>
    <recommendedName>
        <fullName evidence="2">Zinc-ribbon domain-containing protein</fullName>
    </recommendedName>
</protein>
<dbReference type="PATRIC" id="fig|1139996.3.peg.2163"/>
<evidence type="ECO:0000256" key="1">
    <source>
        <dbReference type="SAM" id="Phobius"/>
    </source>
</evidence>
<dbReference type="InterPro" id="IPR026870">
    <property type="entry name" value="Zinc_ribbon_dom"/>
</dbReference>
<dbReference type="AlphaFoldDB" id="S0JCW8"/>
<reference evidence="3 4" key="1">
    <citation type="submission" date="2013-03" db="EMBL/GenBank/DDBJ databases">
        <title>The Genome Sequence of Enterococcus saccharolyticus ATCC_43076 (Illumina only assembly).</title>
        <authorList>
            <consortium name="The Broad Institute Genomics Platform"/>
            <consortium name="The Broad Institute Genome Sequencing Center for Infectious Disease"/>
            <person name="Earl A."/>
            <person name="Russ C."/>
            <person name="Gilmore M."/>
            <person name="Surin D."/>
            <person name="Walker B."/>
            <person name="Young S."/>
            <person name="Zeng Q."/>
            <person name="Gargeya S."/>
            <person name="Fitzgerald M."/>
            <person name="Haas B."/>
            <person name="Abouelleil A."/>
            <person name="Allen A.W."/>
            <person name="Alvarado L."/>
            <person name="Arachchi H.M."/>
            <person name="Berlin A.M."/>
            <person name="Chapman S.B."/>
            <person name="Gainer-Dewar J."/>
            <person name="Goldberg J."/>
            <person name="Griggs A."/>
            <person name="Gujja S."/>
            <person name="Hansen M."/>
            <person name="Howarth C."/>
            <person name="Imamovic A."/>
            <person name="Ireland A."/>
            <person name="Larimer J."/>
            <person name="McCowan C."/>
            <person name="Murphy C."/>
            <person name="Pearson M."/>
            <person name="Poon T.W."/>
            <person name="Priest M."/>
            <person name="Roberts A."/>
            <person name="Saif S."/>
            <person name="Shea T."/>
            <person name="Sisk P."/>
            <person name="Sykes S."/>
            <person name="Wortman J."/>
            <person name="Nusbaum C."/>
            <person name="Birren B."/>
        </authorList>
    </citation>
    <scope>NUCLEOTIDE SEQUENCE [LARGE SCALE GENOMIC DNA]</scope>
    <source>
        <strain evidence="3 4">ATCC 43076</strain>
    </source>
</reference>
<comment type="caution">
    <text evidence="3">The sequence shown here is derived from an EMBL/GenBank/DDBJ whole genome shotgun (WGS) entry which is preliminary data.</text>
</comment>
<dbReference type="EMBL" id="AHYT01000010">
    <property type="protein sequence ID" value="EOT26425.1"/>
    <property type="molecule type" value="Genomic_DNA"/>
</dbReference>
<keyword evidence="1" id="KW-0812">Transmembrane</keyword>
<accession>S0JCW8</accession>
<dbReference type="eggNOG" id="ENOG5034AWW">
    <property type="taxonomic scope" value="Bacteria"/>
</dbReference>
<name>S0JCW8_9ENTE</name>
<dbReference type="Pfam" id="PF13240">
    <property type="entry name" value="Zn_Ribbon_1"/>
    <property type="match status" value="1"/>
</dbReference>
<proteinExistence type="predicted"/>
<evidence type="ECO:0000313" key="4">
    <source>
        <dbReference type="Proteomes" id="UP000014136"/>
    </source>
</evidence>
<dbReference type="HOGENOM" id="CLU_077909_0_0_9"/>
<organism evidence="3 4">
    <name type="scientific">Enterococcus saccharolyticus subsp. saccharolyticus ATCC 43076</name>
    <dbReference type="NCBI Taxonomy" id="1139996"/>
    <lineage>
        <taxon>Bacteria</taxon>
        <taxon>Bacillati</taxon>
        <taxon>Bacillota</taxon>
        <taxon>Bacilli</taxon>
        <taxon>Lactobacillales</taxon>
        <taxon>Enterococcaceae</taxon>
        <taxon>Enterococcus</taxon>
    </lineage>
</organism>
<feature type="transmembrane region" description="Helical" evidence="1">
    <location>
        <begin position="47"/>
        <end position="69"/>
    </location>
</feature>
<dbReference type="RefSeq" id="WP_016175961.1">
    <property type="nucleotide sequence ID" value="NZ_KE136390.1"/>
</dbReference>
<keyword evidence="1" id="KW-0472">Membrane</keyword>
<sequence>MLKICQNCHAENDTNAQFCHACGERLTDTTTMSRVTTSNTQRKNTSFVVIVVLLIAVIAIGLFLLFNLFQTKTPEIATNHSTITSTSPASTTATSSNDELSQYDEIIAEAKKLNVDGKYKDSELKLASIPVSALAKLEFSSIKEAVEKLSASNNENIQAENKKTTTQNNPSSANASSGFTGDLAKWANTYMFYYSQQSQKQSRLTISANGSVTQSNYDGTQYFGTATIEAASESALSYNTDELYPIDLPSKKEITSNVRITVQWDNQGGTQVFYGYLSYSSRLALTDGITKNSGMNEVWITY</sequence>
<keyword evidence="1" id="KW-1133">Transmembrane helix</keyword>